<dbReference type="EMBL" id="LZYO01000479">
    <property type="protein sequence ID" value="ODH13479.1"/>
    <property type="molecule type" value="Genomic_DNA"/>
</dbReference>
<dbReference type="AlphaFoldDB" id="A0A1D2J5A6"/>
<sequence>MITFESVIVEDASESQDVEFIMPSESLFHPGTKVQNTGQSSFITLFGTLGSSVRLGLKTASMEISGTNKCQVSC</sequence>
<evidence type="ECO:0000313" key="1">
    <source>
        <dbReference type="EMBL" id="ODH13479.1"/>
    </source>
</evidence>
<name>A0A1D2J5A6_PARBR</name>
<accession>A0A1D2J5A6</accession>
<comment type="caution">
    <text evidence="1">The sequence shown here is derived from an EMBL/GenBank/DDBJ whole genome shotgun (WGS) entry which is preliminary data.</text>
</comment>
<organism evidence="1 2">
    <name type="scientific">Paracoccidioides brasiliensis</name>
    <dbReference type="NCBI Taxonomy" id="121759"/>
    <lineage>
        <taxon>Eukaryota</taxon>
        <taxon>Fungi</taxon>
        <taxon>Dikarya</taxon>
        <taxon>Ascomycota</taxon>
        <taxon>Pezizomycotina</taxon>
        <taxon>Eurotiomycetes</taxon>
        <taxon>Eurotiomycetidae</taxon>
        <taxon>Onygenales</taxon>
        <taxon>Ajellomycetaceae</taxon>
        <taxon>Paracoccidioides</taxon>
    </lineage>
</organism>
<protein>
    <submittedName>
        <fullName evidence="1">Uncharacterized protein</fullName>
    </submittedName>
</protein>
<evidence type="ECO:0000313" key="2">
    <source>
        <dbReference type="Proteomes" id="UP000242814"/>
    </source>
</evidence>
<dbReference type="Proteomes" id="UP000242814">
    <property type="component" value="Unassembled WGS sequence"/>
</dbReference>
<proteinExistence type="predicted"/>
<gene>
    <name evidence="1" type="ORF">ACO22_07222</name>
</gene>
<reference evidence="1 2" key="1">
    <citation type="submission" date="2016-06" db="EMBL/GenBank/DDBJ databases">
        <authorList>
            <person name="Kjaerup R.B."/>
            <person name="Dalgaard T.S."/>
            <person name="Juul-Madsen H.R."/>
        </authorList>
    </citation>
    <scope>NUCLEOTIDE SEQUENCE [LARGE SCALE GENOMIC DNA]</scope>
    <source>
        <strain evidence="1 2">Pb300</strain>
    </source>
</reference>